<gene>
    <name evidence="1" type="ORF">Hypma_014418</name>
</gene>
<dbReference type="InParanoid" id="A0A369JA63"/>
<evidence type="ECO:0000313" key="2">
    <source>
        <dbReference type="Proteomes" id="UP000076154"/>
    </source>
</evidence>
<accession>A0A369JA63</accession>
<protein>
    <submittedName>
        <fullName evidence="1">Uncharacterized protein</fullName>
    </submittedName>
</protein>
<sequence>MLFERQSPEYKFILDLVPFFANASARLLEQVFLKQLGPIWFDRFPIPGPDSYEHYVDGTSSGEGITAVGKELRQLLRLGTVEAQGGWERALTVDADRERRRRLYRKAFNEGSPLPQGHQFEAVLEDFDRARAAAREAGEQELHQWAANMVRDLSISSGSSPTSVRKPRSSYTWVDVSDSEEDVEDEESIGDRLAHVSHMLDVLRALNYISC</sequence>
<organism evidence="1 2">
    <name type="scientific">Hypsizygus marmoreus</name>
    <name type="common">White beech mushroom</name>
    <name type="synonym">Agaricus marmoreus</name>
    <dbReference type="NCBI Taxonomy" id="39966"/>
    <lineage>
        <taxon>Eukaryota</taxon>
        <taxon>Fungi</taxon>
        <taxon>Dikarya</taxon>
        <taxon>Basidiomycota</taxon>
        <taxon>Agaricomycotina</taxon>
        <taxon>Agaricomycetes</taxon>
        <taxon>Agaricomycetidae</taxon>
        <taxon>Agaricales</taxon>
        <taxon>Tricholomatineae</taxon>
        <taxon>Lyophyllaceae</taxon>
        <taxon>Hypsizygus</taxon>
    </lineage>
</organism>
<proteinExistence type="predicted"/>
<comment type="caution">
    <text evidence="1">The sequence shown here is derived from an EMBL/GenBank/DDBJ whole genome shotgun (WGS) entry which is preliminary data.</text>
</comment>
<dbReference type="AlphaFoldDB" id="A0A369JA63"/>
<keyword evidence="2" id="KW-1185">Reference proteome</keyword>
<reference evidence="1" key="1">
    <citation type="submission" date="2018-04" db="EMBL/GenBank/DDBJ databases">
        <title>Whole genome sequencing of Hypsizygus marmoreus.</title>
        <authorList>
            <person name="Choi I.-G."/>
            <person name="Min B."/>
            <person name="Kim J.-G."/>
            <person name="Kim S."/>
            <person name="Oh Y.-L."/>
            <person name="Kong W.-S."/>
            <person name="Park H."/>
            <person name="Jeong J."/>
            <person name="Song E.-S."/>
        </authorList>
    </citation>
    <scope>NUCLEOTIDE SEQUENCE [LARGE SCALE GENOMIC DNA]</scope>
    <source>
        <strain evidence="1">51987-8</strain>
    </source>
</reference>
<name>A0A369JA63_HYPMA</name>
<evidence type="ECO:0000313" key="1">
    <source>
        <dbReference type="EMBL" id="RDB18979.1"/>
    </source>
</evidence>
<dbReference type="EMBL" id="LUEZ02000085">
    <property type="protein sequence ID" value="RDB18979.1"/>
    <property type="molecule type" value="Genomic_DNA"/>
</dbReference>
<dbReference type="Proteomes" id="UP000076154">
    <property type="component" value="Unassembled WGS sequence"/>
</dbReference>